<dbReference type="InterPro" id="IPR035986">
    <property type="entry name" value="PKD_dom_sf"/>
</dbReference>
<dbReference type="NCBIfam" id="TIGR04183">
    <property type="entry name" value="Por_Secre_tail"/>
    <property type="match status" value="1"/>
</dbReference>
<dbReference type="SUPFAM" id="SSF49299">
    <property type="entry name" value="PKD domain"/>
    <property type="match status" value="2"/>
</dbReference>
<dbReference type="Gene3D" id="2.60.120.260">
    <property type="entry name" value="Galactose-binding domain-like"/>
    <property type="match status" value="1"/>
</dbReference>
<dbReference type="GO" id="GO:0008237">
    <property type="term" value="F:metallopeptidase activity"/>
    <property type="evidence" value="ECO:0007669"/>
    <property type="project" value="InterPro"/>
</dbReference>
<dbReference type="InterPro" id="IPR013783">
    <property type="entry name" value="Ig-like_fold"/>
</dbReference>
<dbReference type="InterPro" id="IPR026444">
    <property type="entry name" value="Secre_tail"/>
</dbReference>
<dbReference type="InterPro" id="IPR036278">
    <property type="entry name" value="Sialidase_sf"/>
</dbReference>
<dbReference type="SUPFAM" id="SSF50939">
    <property type="entry name" value="Sialidases"/>
    <property type="match status" value="1"/>
</dbReference>
<feature type="domain" description="PKD" evidence="1">
    <location>
        <begin position="680"/>
        <end position="719"/>
    </location>
</feature>
<dbReference type="Pfam" id="PF18962">
    <property type="entry name" value="Por_Secre_tail"/>
    <property type="match status" value="1"/>
</dbReference>
<organism evidence="2">
    <name type="scientific">Marivirga arenosa</name>
    <dbReference type="NCBI Taxonomy" id="3059076"/>
    <lineage>
        <taxon>Bacteria</taxon>
        <taxon>Pseudomonadati</taxon>
        <taxon>Bacteroidota</taxon>
        <taxon>Cytophagia</taxon>
        <taxon>Cytophagales</taxon>
        <taxon>Marivirgaceae</taxon>
        <taxon>Marivirga</taxon>
    </lineage>
</organism>
<dbReference type="InterPro" id="IPR000601">
    <property type="entry name" value="PKD_dom"/>
</dbReference>
<dbReference type="InterPro" id="IPR024079">
    <property type="entry name" value="MetalloPept_cat_dom_sf"/>
</dbReference>
<dbReference type="Gene3D" id="2.60.40.10">
    <property type="entry name" value="Immunoglobulins"/>
    <property type="match status" value="2"/>
</dbReference>
<proteinExistence type="predicted"/>
<dbReference type="SUPFAM" id="SSF55486">
    <property type="entry name" value="Metalloproteases ('zincins'), catalytic domain"/>
    <property type="match status" value="1"/>
</dbReference>
<protein>
    <submittedName>
        <fullName evidence="2">PKD domain-containing protein</fullName>
    </submittedName>
</protein>
<dbReference type="Proteomes" id="UP001232019">
    <property type="component" value="Chromosome"/>
</dbReference>
<dbReference type="SMART" id="SM00089">
    <property type="entry name" value="PKD"/>
    <property type="match status" value="2"/>
</dbReference>
<name>A0AA51ZWQ9_9BACT</name>
<dbReference type="KEGG" id="marp:QYS47_29320"/>
<dbReference type="Gene3D" id="3.40.390.10">
    <property type="entry name" value="Collagenase (Catalytic Domain)"/>
    <property type="match status" value="1"/>
</dbReference>
<evidence type="ECO:0000313" key="2">
    <source>
        <dbReference type="EMBL" id="WNB18137.1"/>
    </source>
</evidence>
<gene>
    <name evidence="2" type="ORF">QYS47_29320</name>
</gene>
<evidence type="ECO:0000259" key="1">
    <source>
        <dbReference type="PROSITE" id="PS50093"/>
    </source>
</evidence>
<feature type="domain" description="PKD" evidence="1">
    <location>
        <begin position="926"/>
        <end position="993"/>
    </location>
</feature>
<sequence length="1173" mass="129236">MKNAFAIFFTLLIFISVENINGQVSIKGEPIICPVDHNSYDTFVPPPKAFIESKNFRKAKSVNIIVNYNGFTEQAKTAYQYAVDIWASLIKSPVQIIIDANFEALGEGVLGQAGPTNYFRDFEGAPKKGTFYPIALAEKLARKNLNGSGDADISSSFNSDFDFYFGLDGDPPANQYDFVSIVLHELGHGLGFTGGVSFEQQSGSWTLFNTVYPSVFTQFVELGDNSPIISLPDNSPETADALTSDDLFFNGTNAVSALRTRPKLFAPSTWNQGSSYSHLDENTYRAGNPNSLMSPQFGSGEAIHDPGITYEIFADMGWVHTYLDHTNNNQLTDNIADPFSLELSINSDTTFESLSPVVVYSTDGFQTTETINMTDSGDGITFTAKIPNPGTFLSIKYYFGNIIDQAGREYRLPVNSPNNTYQINIVNLKSKPVPYSVLDGGDFESNPDDFQAIPIDGNNEIWELGTPGNRLNQAPSGSNVWKTNLNSDIGVLDQNISGALLSPTFDFSDVNKNHELSFNFSMENAFTQSIGLFRTGPFGFHVQYSIDNGKNWQLLGDIRDEAGSNWYNVSEDSPQIFPEEANAGWIQQTIEVIDGDTTFIPVKAKYNVSFLTGNSQVNFRLVFYAKRGFRAEGYNADGVLIDDFEILKSSPTADFTTADSRFIFVGDEVQFQYLSTGASTYSWDFGDGSTSTLENPSHIYSQGGIYDVRLTITSADGEAEVVKENYLTVIKPKDIPYTLSDGGDLEGTDIDFIIENIAGTGFQVGESSIPGKAGTASGSNAIVTGINQSQYENDSEAYIYSPEFNFASLGNYELSFETNYSFEPNWDGFIVEYTTDRGENWTKLNPEQAEGWYNQISDPLSVFGAQVPIFSGNTNNSFERKFTDISFLGGNETVGFRVKFLTDAAEIDAGMAFDNFEISGPEPGPAFPNFISNIQEGCEQTTITFINESSGSITALEWDFGEGAEPRTALGVGPHQVVYNTAGEYNVKLTATDINEDLVVEEKFSYIIIQENHTPVVTVSDPDENGNFTLTSTEGDAYQWFYKDAILPDATSQSIMVQNSGDYKVSVLINGCEGVSENITVLSNDSPLNTSFIAFPNPIDGAKELNYSFENKIFGSYLVTIHSIDGKKILSKRFKKNRYHEKKSIDLKGIESGLYFIKILSGDQQAQRKIIIE</sequence>
<dbReference type="Pfam" id="PF18911">
    <property type="entry name" value="PKD_4"/>
    <property type="match status" value="2"/>
</dbReference>
<dbReference type="PROSITE" id="PS50093">
    <property type="entry name" value="PKD"/>
    <property type="match status" value="2"/>
</dbReference>
<accession>A0AA51ZWQ9</accession>
<reference evidence="2" key="1">
    <citation type="submission" date="2023-08" db="EMBL/GenBank/DDBJ databases">
        <title>Comparative genomics and taxonomic characterization of three novel marine species of genus Marivirga.</title>
        <authorList>
            <person name="Muhammad N."/>
            <person name="Kim S.-G."/>
        </authorList>
    </citation>
    <scope>NUCLEOTIDE SEQUENCE</scope>
    <source>
        <strain evidence="2">BKB1-2</strain>
    </source>
</reference>
<dbReference type="AlphaFoldDB" id="A0AA51ZWQ9"/>
<dbReference type="EMBL" id="CP129968">
    <property type="protein sequence ID" value="WNB18137.1"/>
    <property type="molecule type" value="Genomic_DNA"/>
</dbReference>
<dbReference type="CDD" id="cd00146">
    <property type="entry name" value="PKD"/>
    <property type="match status" value="2"/>
</dbReference>
<dbReference type="RefSeq" id="WP_322347678.1">
    <property type="nucleotide sequence ID" value="NZ_CP129968.2"/>
</dbReference>
<dbReference type="InterPro" id="IPR022409">
    <property type="entry name" value="PKD/Chitinase_dom"/>
</dbReference>